<dbReference type="AlphaFoldDB" id="A0AA90NEP2"/>
<feature type="signal peptide" evidence="2">
    <location>
        <begin position="1"/>
        <end position="30"/>
    </location>
</feature>
<evidence type="ECO:0000313" key="4">
    <source>
        <dbReference type="Proteomes" id="UP001178281"/>
    </source>
</evidence>
<feature type="compositionally biased region" description="Low complexity" evidence="1">
    <location>
        <begin position="45"/>
        <end position="54"/>
    </location>
</feature>
<comment type="caution">
    <text evidence="3">The sequence shown here is derived from an EMBL/GenBank/DDBJ whole genome shotgun (WGS) entry which is preliminary data.</text>
</comment>
<sequence>MRPVLPVTVALAACLAITGCSETVSGTATAPETLSATAIPTSTNTVPAPGTTTSAPPPGAVVGTAVMRLIGGAGAVTIRFRINGGPEQTVTATTPWEQTFEVRDRMPTQFTADGGDAELTCTIMMGEMLVALVSQPRPTCGFQYFG</sequence>
<accession>A0AA90NEP2</accession>
<dbReference type="RefSeq" id="WP_305111754.1">
    <property type="nucleotide sequence ID" value="NZ_JAUTIX010000005.1"/>
</dbReference>
<dbReference type="Gene3D" id="2.60.40.2880">
    <property type="entry name" value="MmpS1-5, C-terminal soluble domain"/>
    <property type="match status" value="1"/>
</dbReference>
<evidence type="ECO:0000256" key="2">
    <source>
        <dbReference type="SAM" id="SignalP"/>
    </source>
</evidence>
<dbReference type="EMBL" id="JAUTIX010000005">
    <property type="protein sequence ID" value="MDP0398997.1"/>
    <property type="molecule type" value="Genomic_DNA"/>
</dbReference>
<organism evidence="3 4">
    <name type="scientific">Tsukamurella strandjordii</name>
    <dbReference type="NCBI Taxonomy" id="147577"/>
    <lineage>
        <taxon>Bacteria</taxon>
        <taxon>Bacillati</taxon>
        <taxon>Actinomycetota</taxon>
        <taxon>Actinomycetes</taxon>
        <taxon>Mycobacteriales</taxon>
        <taxon>Tsukamurellaceae</taxon>
        <taxon>Tsukamurella</taxon>
    </lineage>
</organism>
<evidence type="ECO:0000256" key="1">
    <source>
        <dbReference type="SAM" id="MobiDB-lite"/>
    </source>
</evidence>
<keyword evidence="2" id="KW-0732">Signal</keyword>
<dbReference type="PROSITE" id="PS51257">
    <property type="entry name" value="PROKAR_LIPOPROTEIN"/>
    <property type="match status" value="1"/>
</dbReference>
<feature type="region of interest" description="Disordered" evidence="1">
    <location>
        <begin position="35"/>
        <end position="57"/>
    </location>
</feature>
<dbReference type="Proteomes" id="UP001178281">
    <property type="component" value="Unassembled WGS sequence"/>
</dbReference>
<gene>
    <name evidence="3" type="ORF">Q7X28_13775</name>
</gene>
<evidence type="ECO:0000313" key="3">
    <source>
        <dbReference type="EMBL" id="MDP0398997.1"/>
    </source>
</evidence>
<proteinExistence type="predicted"/>
<feature type="compositionally biased region" description="Polar residues" evidence="1">
    <location>
        <begin position="35"/>
        <end position="44"/>
    </location>
</feature>
<feature type="chain" id="PRO_5041732375" description="MmpS family membrane protein" evidence="2">
    <location>
        <begin position="31"/>
        <end position="146"/>
    </location>
</feature>
<dbReference type="InterPro" id="IPR038468">
    <property type="entry name" value="MmpS_C"/>
</dbReference>
<evidence type="ECO:0008006" key="5">
    <source>
        <dbReference type="Google" id="ProtNLM"/>
    </source>
</evidence>
<protein>
    <recommendedName>
        <fullName evidence="5">MmpS family membrane protein</fullName>
    </recommendedName>
</protein>
<name>A0AA90NEP2_9ACTN</name>
<keyword evidence="4" id="KW-1185">Reference proteome</keyword>
<reference evidence="3" key="1">
    <citation type="submission" date="2023-08" db="EMBL/GenBank/DDBJ databases">
        <title>The draft genome of Tsukamurella strandjordii strain 050030.</title>
        <authorList>
            <person name="Zhao F."/>
            <person name="Feng Y."/>
            <person name="Zong Z."/>
        </authorList>
    </citation>
    <scope>NUCLEOTIDE SEQUENCE</scope>
    <source>
        <strain evidence="3">050030</strain>
    </source>
</reference>